<name>A0A9Q0G3U6_9ROSI</name>
<evidence type="ECO:0000313" key="3">
    <source>
        <dbReference type="Proteomes" id="UP001141552"/>
    </source>
</evidence>
<organism evidence="2 3">
    <name type="scientific">Turnera subulata</name>
    <dbReference type="NCBI Taxonomy" id="218843"/>
    <lineage>
        <taxon>Eukaryota</taxon>
        <taxon>Viridiplantae</taxon>
        <taxon>Streptophyta</taxon>
        <taxon>Embryophyta</taxon>
        <taxon>Tracheophyta</taxon>
        <taxon>Spermatophyta</taxon>
        <taxon>Magnoliopsida</taxon>
        <taxon>eudicotyledons</taxon>
        <taxon>Gunneridae</taxon>
        <taxon>Pentapetalae</taxon>
        <taxon>rosids</taxon>
        <taxon>fabids</taxon>
        <taxon>Malpighiales</taxon>
        <taxon>Passifloraceae</taxon>
        <taxon>Turnera</taxon>
    </lineage>
</organism>
<feature type="region of interest" description="Disordered" evidence="1">
    <location>
        <begin position="23"/>
        <end position="55"/>
    </location>
</feature>
<proteinExistence type="predicted"/>
<feature type="region of interest" description="Disordered" evidence="1">
    <location>
        <begin position="68"/>
        <end position="88"/>
    </location>
</feature>
<evidence type="ECO:0000313" key="2">
    <source>
        <dbReference type="EMBL" id="KAJ4841850.1"/>
    </source>
</evidence>
<dbReference type="GO" id="GO:0005762">
    <property type="term" value="C:mitochondrial large ribosomal subunit"/>
    <property type="evidence" value="ECO:0007669"/>
    <property type="project" value="InterPro"/>
</dbReference>
<reference evidence="2" key="2">
    <citation type="journal article" date="2023" name="Plants (Basel)">
        <title>Annotation of the Turnera subulata (Passifloraceae) Draft Genome Reveals the S-Locus Evolved after the Divergence of Turneroideae from Passifloroideae in a Stepwise Manner.</title>
        <authorList>
            <person name="Henning P.M."/>
            <person name="Roalson E.H."/>
            <person name="Mir W."/>
            <person name="McCubbin A.G."/>
            <person name="Shore J.S."/>
        </authorList>
    </citation>
    <scope>NUCLEOTIDE SEQUENCE</scope>
    <source>
        <strain evidence="2">F60SS</strain>
    </source>
</reference>
<evidence type="ECO:0000256" key="1">
    <source>
        <dbReference type="SAM" id="MobiDB-lite"/>
    </source>
</evidence>
<reference evidence="2" key="1">
    <citation type="submission" date="2022-02" db="EMBL/GenBank/DDBJ databases">
        <authorList>
            <person name="Henning P.M."/>
            <person name="McCubbin A.G."/>
            <person name="Shore J.S."/>
        </authorList>
    </citation>
    <scope>NUCLEOTIDE SEQUENCE</scope>
    <source>
        <strain evidence="2">F60SS</strain>
        <tissue evidence="2">Leaves</tissue>
    </source>
</reference>
<sequence length="188" mass="20490">MEIEQCRPKSLQLPVVQSEAATCLGKGNDNQPKKGSQVNTKKGKSPSGGARVFSRQDQEKFRLYEDCINAPPRSGSSSPESKDQIREKEILKKGARQAMGVPDTSLAMSTWGSWTSTKSPSAESGLLQLKKEAIEALSEKLRAVALVPNLTLFPKARFMATLMPPIEGYIDEINVAKKGTGKEIANRD</sequence>
<dbReference type="Proteomes" id="UP001141552">
    <property type="component" value="Unassembled WGS sequence"/>
</dbReference>
<protein>
    <submittedName>
        <fullName evidence="2">Uncharacterized protein</fullName>
    </submittedName>
</protein>
<dbReference type="PANTHER" id="PTHR13359:SF2">
    <property type="entry name" value="LARGE RIBOSOMAL SUBUNIT PROTEIN ML40"/>
    <property type="match status" value="1"/>
</dbReference>
<dbReference type="InterPro" id="IPR039145">
    <property type="entry name" value="Ribosomal_mL40_metazoa/plant"/>
</dbReference>
<comment type="caution">
    <text evidence="2">The sequence shown here is derived from an EMBL/GenBank/DDBJ whole genome shotgun (WGS) entry which is preliminary data.</text>
</comment>
<dbReference type="OrthoDB" id="64875at2759"/>
<feature type="compositionally biased region" description="Polar residues" evidence="1">
    <location>
        <begin position="28"/>
        <end position="40"/>
    </location>
</feature>
<dbReference type="PANTHER" id="PTHR13359">
    <property type="entry name" value="39S RIBOSOMAL PROTEIN L40, MITOCHONDRIAL"/>
    <property type="match status" value="1"/>
</dbReference>
<keyword evidence="3" id="KW-1185">Reference proteome</keyword>
<dbReference type="EMBL" id="JAKUCV010002666">
    <property type="protein sequence ID" value="KAJ4841850.1"/>
    <property type="molecule type" value="Genomic_DNA"/>
</dbReference>
<gene>
    <name evidence="2" type="ORF">Tsubulata_008668</name>
</gene>
<dbReference type="AlphaFoldDB" id="A0A9Q0G3U6"/>
<accession>A0A9Q0G3U6</accession>